<comment type="caution">
    <text evidence="1">The sequence shown here is derived from an EMBL/GenBank/DDBJ whole genome shotgun (WGS) entry which is preliminary data.</text>
</comment>
<gene>
    <name evidence="1" type="ORF">AX774_g906</name>
</gene>
<protein>
    <submittedName>
        <fullName evidence="1">Uncharacterized protein</fullName>
    </submittedName>
</protein>
<dbReference type="EMBL" id="LSSK01000073">
    <property type="protein sequence ID" value="OMH85517.1"/>
    <property type="molecule type" value="Genomic_DNA"/>
</dbReference>
<accession>A0A1R1PX89</accession>
<name>A0A1R1PX89_ZANCU</name>
<evidence type="ECO:0000313" key="1">
    <source>
        <dbReference type="EMBL" id="OMH85517.1"/>
    </source>
</evidence>
<dbReference type="AlphaFoldDB" id="A0A1R1PX89"/>
<organism evidence="1 2">
    <name type="scientific">Zancudomyces culisetae</name>
    <name type="common">Gut fungus</name>
    <name type="synonym">Smittium culisetae</name>
    <dbReference type="NCBI Taxonomy" id="1213189"/>
    <lineage>
        <taxon>Eukaryota</taxon>
        <taxon>Fungi</taxon>
        <taxon>Fungi incertae sedis</taxon>
        <taxon>Zoopagomycota</taxon>
        <taxon>Kickxellomycotina</taxon>
        <taxon>Harpellomycetes</taxon>
        <taxon>Harpellales</taxon>
        <taxon>Legeriomycetaceae</taxon>
        <taxon>Zancudomyces</taxon>
    </lineage>
</organism>
<reference evidence="2" key="1">
    <citation type="submission" date="2017-01" db="EMBL/GenBank/DDBJ databases">
        <authorList>
            <person name="Wang Y."/>
            <person name="White M."/>
            <person name="Kvist S."/>
            <person name="Moncalvo J.-M."/>
        </authorList>
    </citation>
    <scope>NUCLEOTIDE SEQUENCE [LARGE SCALE GENOMIC DNA]</scope>
    <source>
        <strain evidence="2">COL-18-3</strain>
    </source>
</reference>
<evidence type="ECO:0000313" key="2">
    <source>
        <dbReference type="Proteomes" id="UP000188320"/>
    </source>
</evidence>
<sequence length="918" mass="100588">MFINRLDSTGNKCLMSAEPRKIPSKYTHCLCTSIHTSNNTCTRYGDAFIEPSALRCSEHLLNNSSHPLINRHFRWYGTNSISYCVHVSLTCFKNSSNPISPCAAVIIAFITTSFLLSSNFSETILFTSINSFTWLCIYLNAEYCLTLSESCLARCWIASNFPRSFLGTTLAHTISFTSSTSFHISESAFHTPLRSPSSSRTNSSFELLSPAFSSPSAALALTICPNSSDTRLNRFSNSVNISSATAARIAPSTGLIFCPRRDTISINRFHSEIARLVSSINIINSTASTVVAVSLEYCSNVRLAFNISSYILRVVAPNLTPNLPKISFCHASYLAFTLLCTCPYSISICCPILFRLIFIHCSKSSPKKSTIWSILKSHNAWYCSHIPIYFIPSCTLASMAPYVSAIMPLGSLDNKSLYIADFGRLIFTGVSITSTSKNESNPSLDDCGRFCRHTTDTHSCSSRIHAALAVSIGGETYNVWFFNLISCFAHRCSIAPLILQPPHSSPKHQLSVYSFEYSPQYLLQMDTLVSLLVPYLPTCVRNQLPIKLQSQLKHTTACPFSRNYKYPPCHSQLPFTFAENSPTHSVAAALQHTTPIPRPKLPPLSSCNCPAASQFPVFDIIWFSTLVTPSLYIASARSHPSTPSLPTSSASTCLTASYACFISSTGSTISYTSVSPLSSTFRCFSLPTTSFPITCAIVCLSCSCCLRNRRINFSLSCNTVCAAFTFSEINLSLLLLVTSRAIPRKSFKLSSHAAKHASAPSASSSKLENSTNNIFFSPSILTNWSLKSLDIISTNASARYTGYVVPFNFLLICTNIASIPLLTLYTSVADSNSFNGKSFISTLYFDTTSAASLIPVSAINDTVAWNLFAALSVSITNTISSLPNRSSIRSKLRSMFCQKFISWLAVTAIGSFTKFVTF</sequence>
<proteinExistence type="predicted"/>
<dbReference type="Proteomes" id="UP000188320">
    <property type="component" value="Unassembled WGS sequence"/>
</dbReference>
<keyword evidence="2" id="KW-1185">Reference proteome</keyword>